<dbReference type="RefSeq" id="WP_207845824.1">
    <property type="nucleotide sequence ID" value="NZ_JAFVMH010000003.1"/>
</dbReference>
<dbReference type="InterPro" id="IPR049492">
    <property type="entry name" value="BD-FAE-like_dom"/>
</dbReference>
<organism evidence="3 4">
    <name type="scientific">Acetobacter garciniae</name>
    <dbReference type="NCBI Taxonomy" id="2817435"/>
    <lineage>
        <taxon>Bacteria</taxon>
        <taxon>Pseudomonadati</taxon>
        <taxon>Pseudomonadota</taxon>
        <taxon>Alphaproteobacteria</taxon>
        <taxon>Acetobacterales</taxon>
        <taxon>Acetobacteraceae</taxon>
        <taxon>Acetobacter</taxon>
    </lineage>
</organism>
<dbReference type="GO" id="GO:0016787">
    <property type="term" value="F:hydrolase activity"/>
    <property type="evidence" value="ECO:0007669"/>
    <property type="project" value="UniProtKB-KW"/>
</dbReference>
<keyword evidence="4" id="KW-1185">Reference proteome</keyword>
<reference evidence="3" key="1">
    <citation type="submission" date="2021-03" db="EMBL/GenBank/DDBJ databases">
        <title>The complete genome sequence of Acetobacter sp. TBRC 12339.</title>
        <authorList>
            <person name="Charoenyingcharoen P."/>
            <person name="Yukphan P."/>
        </authorList>
    </citation>
    <scope>NUCLEOTIDE SEQUENCE</scope>
    <source>
        <strain evidence="3">TBRC 12339</strain>
    </source>
</reference>
<dbReference type="InterPro" id="IPR029058">
    <property type="entry name" value="AB_hydrolase_fold"/>
</dbReference>
<name>A0A939HP75_9PROT</name>
<dbReference type="Gene3D" id="3.40.50.1820">
    <property type="entry name" value="alpha/beta hydrolase"/>
    <property type="match status" value="1"/>
</dbReference>
<dbReference type="EMBL" id="JAFVMH010000003">
    <property type="protein sequence ID" value="MBO1325162.1"/>
    <property type="molecule type" value="Genomic_DNA"/>
</dbReference>
<dbReference type="InterPro" id="IPR050300">
    <property type="entry name" value="GDXG_lipolytic_enzyme"/>
</dbReference>
<dbReference type="PANTHER" id="PTHR48081:SF33">
    <property type="entry name" value="KYNURENINE FORMAMIDASE"/>
    <property type="match status" value="1"/>
</dbReference>
<evidence type="ECO:0000313" key="3">
    <source>
        <dbReference type="EMBL" id="MBO1325162.1"/>
    </source>
</evidence>
<dbReference type="Proteomes" id="UP000664073">
    <property type="component" value="Unassembled WGS sequence"/>
</dbReference>
<sequence>MSAPGPHSSLPWGSMSHAARDAAYDNVAAVPGSRDWMAALRARSAAYRARHAATTRDIVWGTQPRQRWNLYPAADPHAPCLVFIHGGYWQWNDPEHFACLAEGMAAQGWSVAMPGHTLAPQASLRAIVAEIDGALDWLAAQGATHGIAGPLVVSGWSAGGMLATLALDHPAVVAGLALSGIYELGPLRDTKLNEALALDDGEIESFSALRRPPSPKPLAIAYGTRELPALCHDSRSLHRLRAAAHRPGLLVPVAGAEHFSILDTLGTPGGELTRVASLLAG</sequence>
<feature type="domain" description="BD-FAE-like" evidence="2">
    <location>
        <begin position="75"/>
        <end position="166"/>
    </location>
</feature>
<proteinExistence type="predicted"/>
<comment type="caution">
    <text evidence="3">The sequence shown here is derived from an EMBL/GenBank/DDBJ whole genome shotgun (WGS) entry which is preliminary data.</text>
</comment>
<dbReference type="AlphaFoldDB" id="A0A939HP75"/>
<dbReference type="PANTHER" id="PTHR48081">
    <property type="entry name" value="AB HYDROLASE SUPERFAMILY PROTEIN C4A8.06C"/>
    <property type="match status" value="1"/>
</dbReference>
<evidence type="ECO:0000256" key="1">
    <source>
        <dbReference type="ARBA" id="ARBA00022801"/>
    </source>
</evidence>
<gene>
    <name evidence="3" type="ORF">J2D77_08365</name>
</gene>
<dbReference type="SUPFAM" id="SSF53474">
    <property type="entry name" value="alpha/beta-Hydrolases"/>
    <property type="match status" value="1"/>
</dbReference>
<protein>
    <submittedName>
        <fullName evidence="3">Alpha/beta hydrolase</fullName>
    </submittedName>
</protein>
<evidence type="ECO:0000259" key="2">
    <source>
        <dbReference type="Pfam" id="PF20434"/>
    </source>
</evidence>
<dbReference type="Pfam" id="PF20434">
    <property type="entry name" value="BD-FAE"/>
    <property type="match status" value="1"/>
</dbReference>
<accession>A0A939HP75</accession>
<evidence type="ECO:0000313" key="4">
    <source>
        <dbReference type="Proteomes" id="UP000664073"/>
    </source>
</evidence>
<keyword evidence="1 3" id="KW-0378">Hydrolase</keyword>